<dbReference type="Proteomes" id="UP000606003">
    <property type="component" value="Unassembled WGS sequence"/>
</dbReference>
<feature type="domain" description="O-antigen ligase-related" evidence="6">
    <location>
        <begin position="197"/>
        <end position="353"/>
    </location>
</feature>
<evidence type="ECO:0000256" key="5">
    <source>
        <dbReference type="SAM" id="Phobius"/>
    </source>
</evidence>
<gene>
    <name evidence="7" type="ORF">IC234_16880</name>
</gene>
<dbReference type="InterPro" id="IPR051533">
    <property type="entry name" value="WaaL-like"/>
</dbReference>
<evidence type="ECO:0000256" key="3">
    <source>
        <dbReference type="ARBA" id="ARBA00022989"/>
    </source>
</evidence>
<feature type="transmembrane region" description="Helical" evidence="5">
    <location>
        <begin position="380"/>
        <end position="406"/>
    </location>
</feature>
<sequence length="439" mass="48022">MNIVQHYQSGRLSQYLLGLACVAGVVGLLSARFLVALAPVVGVLAVLANPHLRRDLPRYWHNGAAMRAAAIVVFLLLSSLYTSEWPVWRHELFRSLTWLGVPLAFTAAVPLARGQRLAVGALFVLGTAAVGLATLGQYLLHPEAANAAIKIGQNMQAVTRIFHIPFGLMLAQAFFWGLLLRRHPLAAPWLRWALLAAAVVAVAVLHVLAYRTGLLVLYAGLLAYAGWLLTRRHLALGLALVLVLGAAPWLAYRALPSVQERVGASVWDVQQFQLRHDINNYSLARRLAAAETAAYVISENWLVGVGPADTHAAMLRQYAWHDYGLRLKNRVEVHNQYLEAMMGGGLIGLALWLAVLLWPLTRAWARRNPALCFFILTQTTVAMVVDMLSLQIGLNLFVFGYGFLVVAGEEASKRALADAAAAPSPETATQRLVSVPEHR</sequence>
<comment type="subcellular location">
    <subcellularLocation>
        <location evidence="1">Membrane</location>
        <topology evidence="1">Multi-pass membrane protein</topology>
    </subcellularLocation>
</comment>
<feature type="transmembrane region" description="Helical" evidence="5">
    <location>
        <begin position="337"/>
        <end position="360"/>
    </location>
</feature>
<evidence type="ECO:0000256" key="1">
    <source>
        <dbReference type="ARBA" id="ARBA00004141"/>
    </source>
</evidence>
<proteinExistence type="predicted"/>
<keyword evidence="4 5" id="KW-0472">Membrane</keyword>
<dbReference type="EMBL" id="JACXAC010000005">
    <property type="protein sequence ID" value="MBD2723805.1"/>
    <property type="molecule type" value="Genomic_DNA"/>
</dbReference>
<feature type="transmembrane region" description="Helical" evidence="5">
    <location>
        <begin position="233"/>
        <end position="252"/>
    </location>
</feature>
<evidence type="ECO:0000256" key="4">
    <source>
        <dbReference type="ARBA" id="ARBA00023136"/>
    </source>
</evidence>
<accession>A0ABR8JYT1</accession>
<organism evidence="7 8">
    <name type="scientific">Hymenobacter armeniacus</name>
    <dbReference type="NCBI Taxonomy" id="2771358"/>
    <lineage>
        <taxon>Bacteria</taxon>
        <taxon>Pseudomonadati</taxon>
        <taxon>Bacteroidota</taxon>
        <taxon>Cytophagia</taxon>
        <taxon>Cytophagales</taxon>
        <taxon>Hymenobacteraceae</taxon>
        <taxon>Hymenobacter</taxon>
    </lineage>
</organism>
<dbReference type="PANTHER" id="PTHR37422:SF13">
    <property type="entry name" value="LIPOPOLYSACCHARIDE BIOSYNTHESIS PROTEIN PA4999-RELATED"/>
    <property type="match status" value="1"/>
</dbReference>
<feature type="transmembrane region" description="Helical" evidence="5">
    <location>
        <begin position="160"/>
        <end position="180"/>
    </location>
</feature>
<evidence type="ECO:0000313" key="7">
    <source>
        <dbReference type="EMBL" id="MBD2723805.1"/>
    </source>
</evidence>
<dbReference type="Pfam" id="PF04932">
    <property type="entry name" value="Wzy_C"/>
    <property type="match status" value="1"/>
</dbReference>
<reference evidence="7 8" key="1">
    <citation type="submission" date="2020-09" db="EMBL/GenBank/DDBJ databases">
        <authorList>
            <person name="Kim M.K."/>
        </authorList>
    </citation>
    <scope>NUCLEOTIDE SEQUENCE [LARGE SCALE GENOMIC DNA]</scope>
    <source>
        <strain evidence="7 8">BT189</strain>
    </source>
</reference>
<feature type="transmembrane region" description="Helical" evidence="5">
    <location>
        <begin position="95"/>
        <end position="112"/>
    </location>
</feature>
<keyword evidence="2 5" id="KW-0812">Transmembrane</keyword>
<dbReference type="PANTHER" id="PTHR37422">
    <property type="entry name" value="TEICHURONIC ACID BIOSYNTHESIS PROTEIN TUAE"/>
    <property type="match status" value="1"/>
</dbReference>
<evidence type="ECO:0000259" key="6">
    <source>
        <dbReference type="Pfam" id="PF04932"/>
    </source>
</evidence>
<dbReference type="InterPro" id="IPR007016">
    <property type="entry name" value="O-antigen_ligase-rel_domated"/>
</dbReference>
<name>A0ABR8JYT1_9BACT</name>
<feature type="transmembrane region" description="Helical" evidence="5">
    <location>
        <begin position="12"/>
        <end position="29"/>
    </location>
</feature>
<feature type="transmembrane region" description="Helical" evidence="5">
    <location>
        <begin position="192"/>
        <end position="221"/>
    </location>
</feature>
<keyword evidence="3 5" id="KW-1133">Transmembrane helix</keyword>
<keyword evidence="8" id="KW-1185">Reference proteome</keyword>
<feature type="transmembrane region" description="Helical" evidence="5">
    <location>
        <begin position="119"/>
        <end position="140"/>
    </location>
</feature>
<dbReference type="RefSeq" id="WP_190926871.1">
    <property type="nucleotide sequence ID" value="NZ_JACXAC010000005.1"/>
</dbReference>
<evidence type="ECO:0000256" key="2">
    <source>
        <dbReference type="ARBA" id="ARBA00022692"/>
    </source>
</evidence>
<evidence type="ECO:0000313" key="8">
    <source>
        <dbReference type="Proteomes" id="UP000606003"/>
    </source>
</evidence>
<feature type="transmembrane region" description="Helical" evidence="5">
    <location>
        <begin position="64"/>
        <end position="83"/>
    </location>
</feature>
<feature type="transmembrane region" description="Helical" evidence="5">
    <location>
        <begin position="35"/>
        <end position="52"/>
    </location>
</feature>
<comment type="caution">
    <text evidence="7">The sequence shown here is derived from an EMBL/GenBank/DDBJ whole genome shotgun (WGS) entry which is preliminary data.</text>
</comment>
<protein>
    <recommendedName>
        <fullName evidence="6">O-antigen ligase-related domain-containing protein</fullName>
    </recommendedName>
</protein>